<evidence type="ECO:0000313" key="1">
    <source>
        <dbReference type="EMBL" id="MBK6971824.1"/>
    </source>
</evidence>
<sequence>MDKTPHGWNVFDAQTPILTYAYSFGPGVANALAVGCEGGLMVLSPPRKAPGAFEDLERFGAVRALVATNAFHHMGLAKWKARCPAAELFAPAQSIARVERQTGLHGIRPIDDARAMAGPRLDLLDMPFYKTGEVLLRIDSARGLVWYVTDVIMNMRELPRHPLARLAFRLSGSAPGLRYNNIAPLFMVRDKAALRRWLADEARKKPPRWLIPAHGDIVDLAADPEAARRLFATT</sequence>
<dbReference type="SUPFAM" id="SSF56281">
    <property type="entry name" value="Metallo-hydrolase/oxidoreductase"/>
    <property type="match status" value="1"/>
</dbReference>
<protein>
    <recommendedName>
        <fullName evidence="3">DUF4336 domain-containing protein</fullName>
    </recommendedName>
</protein>
<comment type="caution">
    <text evidence="1">The sequence shown here is derived from an EMBL/GenBank/DDBJ whole genome shotgun (WGS) entry which is preliminary data.</text>
</comment>
<dbReference type="Proteomes" id="UP000807785">
    <property type="component" value="Unassembled WGS sequence"/>
</dbReference>
<reference evidence="1" key="1">
    <citation type="submission" date="2020-10" db="EMBL/GenBank/DDBJ databases">
        <title>Connecting structure to function with the recovery of over 1000 high-quality activated sludge metagenome-assembled genomes encoding full-length rRNA genes using long-read sequencing.</title>
        <authorList>
            <person name="Singleton C.M."/>
            <person name="Petriglieri F."/>
            <person name="Kristensen J.M."/>
            <person name="Kirkegaard R.H."/>
            <person name="Michaelsen T.Y."/>
            <person name="Andersen M.H."/>
            <person name="Karst S.M."/>
            <person name="Dueholm M.S."/>
            <person name="Nielsen P.H."/>
            <person name="Albertsen M."/>
        </authorList>
    </citation>
    <scope>NUCLEOTIDE SEQUENCE</scope>
    <source>
        <strain evidence="1">Bjer_18-Q3-R1-45_BAT3C.347</strain>
    </source>
</reference>
<proteinExistence type="predicted"/>
<gene>
    <name evidence="1" type="ORF">IPH26_02270</name>
</gene>
<name>A0A9D7E0B4_9PROT</name>
<evidence type="ECO:0000313" key="2">
    <source>
        <dbReference type="Proteomes" id="UP000807785"/>
    </source>
</evidence>
<dbReference type="EMBL" id="JADJEV010000001">
    <property type="protein sequence ID" value="MBK6971824.1"/>
    <property type="molecule type" value="Genomic_DNA"/>
</dbReference>
<accession>A0A9D7E0B4</accession>
<evidence type="ECO:0008006" key="3">
    <source>
        <dbReference type="Google" id="ProtNLM"/>
    </source>
</evidence>
<organism evidence="1 2">
    <name type="scientific">Candidatus Methylophosphatis roskildensis</name>
    <dbReference type="NCBI Taxonomy" id="2899263"/>
    <lineage>
        <taxon>Bacteria</taxon>
        <taxon>Pseudomonadati</taxon>
        <taxon>Pseudomonadota</taxon>
        <taxon>Betaproteobacteria</taxon>
        <taxon>Nitrosomonadales</taxon>
        <taxon>Sterolibacteriaceae</taxon>
        <taxon>Candidatus Methylophosphatis</taxon>
    </lineage>
</organism>
<dbReference type="AlphaFoldDB" id="A0A9D7E0B4"/>
<dbReference type="InterPro" id="IPR036866">
    <property type="entry name" value="RibonucZ/Hydroxyglut_hydro"/>
</dbReference>